<evidence type="ECO:0000313" key="1">
    <source>
        <dbReference type="EMBL" id="KAH3868723.1"/>
    </source>
</evidence>
<reference evidence="1" key="2">
    <citation type="submission" date="2020-11" db="EMBL/GenBank/DDBJ databases">
        <authorList>
            <person name="McCartney M.A."/>
            <person name="Auch B."/>
            <person name="Kono T."/>
            <person name="Mallez S."/>
            <person name="Becker A."/>
            <person name="Gohl D.M."/>
            <person name="Silverstein K.A.T."/>
            <person name="Koren S."/>
            <person name="Bechman K.B."/>
            <person name="Herman A."/>
            <person name="Abrahante J.E."/>
            <person name="Garbe J."/>
        </authorList>
    </citation>
    <scope>NUCLEOTIDE SEQUENCE</scope>
    <source>
        <strain evidence="1">Duluth1</strain>
        <tissue evidence="1">Whole animal</tissue>
    </source>
</reference>
<sequence length="84" mass="9621">MPTSSLQPVLITHINNFRNAYQLSATSTYNTHKQLAPCLPALYNQYVLITHKDNLHHAYQLSTTRTNNTHNHLAPCLPALYNQY</sequence>
<dbReference type="AlphaFoldDB" id="A0A9D4RIE6"/>
<comment type="caution">
    <text evidence="1">The sequence shown here is derived from an EMBL/GenBank/DDBJ whole genome shotgun (WGS) entry which is preliminary data.</text>
</comment>
<evidence type="ECO:0000313" key="2">
    <source>
        <dbReference type="Proteomes" id="UP000828390"/>
    </source>
</evidence>
<reference evidence="1" key="1">
    <citation type="journal article" date="2019" name="bioRxiv">
        <title>The Genome of the Zebra Mussel, Dreissena polymorpha: A Resource for Invasive Species Research.</title>
        <authorList>
            <person name="McCartney M.A."/>
            <person name="Auch B."/>
            <person name="Kono T."/>
            <person name="Mallez S."/>
            <person name="Zhang Y."/>
            <person name="Obille A."/>
            <person name="Becker A."/>
            <person name="Abrahante J.E."/>
            <person name="Garbe J."/>
            <person name="Badalamenti J.P."/>
            <person name="Herman A."/>
            <person name="Mangelson H."/>
            <person name="Liachko I."/>
            <person name="Sullivan S."/>
            <person name="Sone E.D."/>
            <person name="Koren S."/>
            <person name="Silverstein K.A.T."/>
            <person name="Beckman K.B."/>
            <person name="Gohl D.M."/>
        </authorList>
    </citation>
    <scope>NUCLEOTIDE SEQUENCE</scope>
    <source>
        <strain evidence="1">Duluth1</strain>
        <tissue evidence="1">Whole animal</tissue>
    </source>
</reference>
<name>A0A9D4RIE6_DREPO</name>
<dbReference type="EMBL" id="JAIWYP010000002">
    <property type="protein sequence ID" value="KAH3868723.1"/>
    <property type="molecule type" value="Genomic_DNA"/>
</dbReference>
<protein>
    <submittedName>
        <fullName evidence="1">Uncharacterized protein</fullName>
    </submittedName>
</protein>
<proteinExistence type="predicted"/>
<gene>
    <name evidence="1" type="ORF">DPMN_031875</name>
</gene>
<accession>A0A9D4RIE6</accession>
<dbReference type="Proteomes" id="UP000828390">
    <property type="component" value="Unassembled WGS sequence"/>
</dbReference>
<organism evidence="1 2">
    <name type="scientific">Dreissena polymorpha</name>
    <name type="common">Zebra mussel</name>
    <name type="synonym">Mytilus polymorpha</name>
    <dbReference type="NCBI Taxonomy" id="45954"/>
    <lineage>
        <taxon>Eukaryota</taxon>
        <taxon>Metazoa</taxon>
        <taxon>Spiralia</taxon>
        <taxon>Lophotrochozoa</taxon>
        <taxon>Mollusca</taxon>
        <taxon>Bivalvia</taxon>
        <taxon>Autobranchia</taxon>
        <taxon>Heteroconchia</taxon>
        <taxon>Euheterodonta</taxon>
        <taxon>Imparidentia</taxon>
        <taxon>Neoheterodontei</taxon>
        <taxon>Myida</taxon>
        <taxon>Dreissenoidea</taxon>
        <taxon>Dreissenidae</taxon>
        <taxon>Dreissena</taxon>
    </lineage>
</organism>
<keyword evidence="2" id="KW-1185">Reference proteome</keyword>